<evidence type="ECO:0000256" key="6">
    <source>
        <dbReference type="ARBA" id="ARBA00023014"/>
    </source>
</evidence>
<keyword evidence="3" id="KW-0001">2Fe-2S</keyword>
<keyword evidence="7" id="KW-1015">Disulfide bond</keyword>
<proteinExistence type="predicted"/>
<dbReference type="GO" id="GO:0051537">
    <property type="term" value="F:2 iron, 2 sulfur cluster binding"/>
    <property type="evidence" value="ECO:0007669"/>
    <property type="project" value="UniProtKB-KW"/>
</dbReference>
<accession>A0A8I0P1D2</accession>
<dbReference type="OrthoDB" id="25106at2"/>
<feature type="region of interest" description="Disordered" evidence="10">
    <location>
        <begin position="142"/>
        <end position="167"/>
    </location>
</feature>
<evidence type="ECO:0000256" key="8">
    <source>
        <dbReference type="ARBA" id="ARBA00029586"/>
    </source>
</evidence>
<keyword evidence="4" id="KW-0479">Metal-binding</keyword>
<dbReference type="InterPro" id="IPR014349">
    <property type="entry name" value="Rieske_Fe-S_prot"/>
</dbReference>
<evidence type="ECO:0000313" key="13">
    <source>
        <dbReference type="EMBL" id="MBE1595569.1"/>
    </source>
</evidence>
<feature type="signal peptide" evidence="11">
    <location>
        <begin position="1"/>
        <end position="34"/>
    </location>
</feature>
<comment type="cofactor">
    <cofactor evidence="9">
        <name>[2Fe-2S] cluster</name>
        <dbReference type="ChEBI" id="CHEBI:190135"/>
    </cofactor>
</comment>
<keyword evidence="11" id="KW-0732">Signal</keyword>
<dbReference type="PRINTS" id="PR00162">
    <property type="entry name" value="RIESKE"/>
</dbReference>
<dbReference type="InterPro" id="IPR017941">
    <property type="entry name" value="Rieske_2Fe-2S"/>
</dbReference>
<dbReference type="GO" id="GO:0016705">
    <property type="term" value="F:oxidoreductase activity, acting on paired donors, with incorporation or reduction of molecular oxygen"/>
    <property type="evidence" value="ECO:0007669"/>
    <property type="project" value="UniProtKB-ARBA"/>
</dbReference>
<feature type="region of interest" description="Disordered" evidence="10">
    <location>
        <begin position="35"/>
        <end position="88"/>
    </location>
</feature>
<keyword evidence="6" id="KW-0411">Iron-sulfur</keyword>
<comment type="function">
    <text evidence="1">Iron-sulfur subunit of the cytochrome bc1 complex, an essential component of the respiratory electron transport chain required for ATP synthesis. The bc1 complex catalyzes the oxidation of menaquinol and the reduction of cytochrome c in the respiratory chain. The bc1 complex operates through a Q-cycle mechanism that couples electron transfer to generation of the proton gradient that drives ATP synthesis.</text>
</comment>
<organism evidence="13 14">
    <name type="scientific">Streptomyces stelliscabiei</name>
    <dbReference type="NCBI Taxonomy" id="146820"/>
    <lineage>
        <taxon>Bacteria</taxon>
        <taxon>Bacillati</taxon>
        <taxon>Actinomycetota</taxon>
        <taxon>Actinomycetes</taxon>
        <taxon>Kitasatosporales</taxon>
        <taxon>Streptomycetaceae</taxon>
        <taxon>Streptomyces</taxon>
    </lineage>
</organism>
<evidence type="ECO:0000256" key="7">
    <source>
        <dbReference type="ARBA" id="ARBA00023157"/>
    </source>
</evidence>
<dbReference type="Proteomes" id="UP000629287">
    <property type="component" value="Unassembled WGS sequence"/>
</dbReference>
<feature type="compositionally biased region" description="Gly residues" evidence="10">
    <location>
        <begin position="63"/>
        <end position="73"/>
    </location>
</feature>
<dbReference type="EMBL" id="JADBGF010000001">
    <property type="protein sequence ID" value="MBE1595569.1"/>
    <property type="molecule type" value="Genomic_DNA"/>
</dbReference>
<name>A0A8I0P1D2_9ACTN</name>
<evidence type="ECO:0000256" key="1">
    <source>
        <dbReference type="ARBA" id="ARBA00002494"/>
    </source>
</evidence>
<dbReference type="FunFam" id="2.102.10.10:FF:000016">
    <property type="entry name" value="Nitrite reductase/ring-hydroxylating ferredoxin subunit"/>
    <property type="match status" value="1"/>
</dbReference>
<dbReference type="Gene3D" id="2.102.10.10">
    <property type="entry name" value="Rieske [2Fe-2S] iron-sulphur domain"/>
    <property type="match status" value="1"/>
</dbReference>
<feature type="compositionally biased region" description="Low complexity" evidence="10">
    <location>
        <begin position="35"/>
        <end position="48"/>
    </location>
</feature>
<dbReference type="PROSITE" id="PS51318">
    <property type="entry name" value="TAT"/>
    <property type="match status" value="1"/>
</dbReference>
<feature type="domain" description="Rieske" evidence="12">
    <location>
        <begin position="74"/>
        <end position="166"/>
    </location>
</feature>
<sequence>MSSETIKPASIPGRRTVMAAAGVAGLAVALTACGSEDTPSTSTSDSPGAGAGAGGDSTADASGGAGGKGGAGGTEIAKTSDIPEGGGKIFESEGVVVTQPKAGTFKAFSSVCTHSGCAVKTIADGVINCPCHNSNFSIEDGSVKSGPAPKPLPAKEVSVSGDSITLA</sequence>
<dbReference type="Pfam" id="PF00355">
    <property type="entry name" value="Rieske"/>
    <property type="match status" value="1"/>
</dbReference>
<dbReference type="PANTHER" id="PTHR10134">
    <property type="entry name" value="CYTOCHROME B-C1 COMPLEX SUBUNIT RIESKE, MITOCHONDRIAL"/>
    <property type="match status" value="1"/>
</dbReference>
<keyword evidence="14" id="KW-1185">Reference proteome</keyword>
<evidence type="ECO:0000256" key="4">
    <source>
        <dbReference type="ARBA" id="ARBA00022723"/>
    </source>
</evidence>
<dbReference type="GeneID" id="86826287"/>
<dbReference type="InterPro" id="IPR005805">
    <property type="entry name" value="Rieske_Fe-S_prot_C"/>
</dbReference>
<dbReference type="PROSITE" id="PS51257">
    <property type="entry name" value="PROKAR_LIPOPROTEIN"/>
    <property type="match status" value="1"/>
</dbReference>
<dbReference type="GO" id="GO:0016020">
    <property type="term" value="C:membrane"/>
    <property type="evidence" value="ECO:0007669"/>
    <property type="project" value="InterPro"/>
</dbReference>
<gene>
    <name evidence="13" type="ORF">H4687_001698</name>
</gene>
<comment type="caution">
    <text evidence="13">The sequence shown here is derived from an EMBL/GenBank/DDBJ whole genome shotgun (WGS) entry which is preliminary data.</text>
</comment>
<evidence type="ECO:0000256" key="10">
    <source>
        <dbReference type="SAM" id="MobiDB-lite"/>
    </source>
</evidence>
<dbReference type="GO" id="GO:0046872">
    <property type="term" value="F:metal ion binding"/>
    <property type="evidence" value="ECO:0007669"/>
    <property type="project" value="UniProtKB-KW"/>
</dbReference>
<evidence type="ECO:0000256" key="5">
    <source>
        <dbReference type="ARBA" id="ARBA00023004"/>
    </source>
</evidence>
<protein>
    <recommendedName>
        <fullName evidence="2">Cytochrome bc1 complex Rieske iron-sulfur subunit</fullName>
    </recommendedName>
    <alternativeName>
        <fullName evidence="8">Cytochrome bc1 reductase complex subunit QcrA</fullName>
    </alternativeName>
</protein>
<evidence type="ECO:0000313" key="14">
    <source>
        <dbReference type="Proteomes" id="UP000629287"/>
    </source>
</evidence>
<keyword evidence="5" id="KW-0408">Iron</keyword>
<dbReference type="InterPro" id="IPR036922">
    <property type="entry name" value="Rieske_2Fe-2S_sf"/>
</dbReference>
<dbReference type="InterPro" id="IPR006311">
    <property type="entry name" value="TAT_signal"/>
</dbReference>
<dbReference type="RefSeq" id="WP_046918165.1">
    <property type="nucleotide sequence ID" value="NZ_JADBGF010000001.1"/>
</dbReference>
<dbReference type="PROSITE" id="PS51296">
    <property type="entry name" value="RIESKE"/>
    <property type="match status" value="1"/>
</dbReference>
<dbReference type="SUPFAM" id="SSF50022">
    <property type="entry name" value="ISP domain"/>
    <property type="match status" value="1"/>
</dbReference>
<reference evidence="13 14" key="1">
    <citation type="submission" date="2020-10" db="EMBL/GenBank/DDBJ databases">
        <title>Sequencing the genomes of 1000 actinobacteria strains.</title>
        <authorList>
            <person name="Klenk H.-P."/>
        </authorList>
    </citation>
    <scope>NUCLEOTIDE SEQUENCE [LARGE SCALE GENOMIC DNA]</scope>
    <source>
        <strain evidence="13 14">DSM 41803</strain>
    </source>
</reference>
<evidence type="ECO:0000256" key="3">
    <source>
        <dbReference type="ARBA" id="ARBA00022714"/>
    </source>
</evidence>
<dbReference type="CDD" id="cd03467">
    <property type="entry name" value="Rieske"/>
    <property type="match status" value="1"/>
</dbReference>
<evidence type="ECO:0000259" key="12">
    <source>
        <dbReference type="PROSITE" id="PS51296"/>
    </source>
</evidence>
<evidence type="ECO:0000256" key="9">
    <source>
        <dbReference type="ARBA" id="ARBA00034078"/>
    </source>
</evidence>
<dbReference type="AlphaFoldDB" id="A0A8I0P1D2"/>
<dbReference type="GO" id="GO:0004497">
    <property type="term" value="F:monooxygenase activity"/>
    <property type="evidence" value="ECO:0007669"/>
    <property type="project" value="UniProtKB-ARBA"/>
</dbReference>
<feature type="chain" id="PRO_5034535358" description="Cytochrome bc1 complex Rieske iron-sulfur subunit" evidence="11">
    <location>
        <begin position="35"/>
        <end position="167"/>
    </location>
</feature>
<evidence type="ECO:0000256" key="11">
    <source>
        <dbReference type="SAM" id="SignalP"/>
    </source>
</evidence>
<evidence type="ECO:0000256" key="2">
    <source>
        <dbReference type="ARBA" id="ARBA00015816"/>
    </source>
</evidence>